<evidence type="ECO:0000313" key="6">
    <source>
        <dbReference type="EMBL" id="RXK81474.1"/>
    </source>
</evidence>
<sequence length="197" mass="21939">MKTKYLALIVIVALVLVLGGCGCTSYNGLVGGDQGVKKAWSNVETNYQRRTDLYSSVIKTIEGSANFEKSTLKEVLEARSKATSVQVNISDPKSLEQYQQAQAQLQGSFSRLMAVAEAYPNLKTTDAFRDFQTQIEGTENRINIARRDYNGTVEGYNLKVKTFPNNIFAGFFGFSEKAYYKADPGSERNPDIQFNIK</sequence>
<proteinExistence type="inferred from homology"/>
<evidence type="ECO:0000256" key="5">
    <source>
        <dbReference type="ARBA" id="ARBA00023136"/>
    </source>
</evidence>
<comment type="similarity">
    <text evidence="2">Belongs to the LemA family.</text>
</comment>
<keyword evidence="7" id="KW-1185">Reference proteome</keyword>
<dbReference type="AlphaFoldDB" id="A0A4Q1D135"/>
<dbReference type="InterPro" id="IPR023353">
    <property type="entry name" value="LemA-like_dom_sf"/>
</dbReference>
<dbReference type="InterPro" id="IPR007156">
    <property type="entry name" value="MamQ_LemA"/>
</dbReference>
<dbReference type="Proteomes" id="UP000290545">
    <property type="component" value="Unassembled WGS sequence"/>
</dbReference>
<evidence type="ECO:0000313" key="7">
    <source>
        <dbReference type="Proteomes" id="UP000290545"/>
    </source>
</evidence>
<dbReference type="OrthoDB" id="9804152at2"/>
<accession>A0A4Q1D135</accession>
<dbReference type="EMBL" id="SDHZ01000004">
    <property type="protein sequence ID" value="RXK81474.1"/>
    <property type="molecule type" value="Genomic_DNA"/>
</dbReference>
<dbReference type="PROSITE" id="PS51257">
    <property type="entry name" value="PROKAR_LIPOPROTEIN"/>
    <property type="match status" value="1"/>
</dbReference>
<gene>
    <name evidence="6" type="ORF">ESB13_21330</name>
</gene>
<keyword evidence="4" id="KW-1133">Transmembrane helix</keyword>
<organism evidence="6 7">
    <name type="scientific">Filimonas effusa</name>
    <dbReference type="NCBI Taxonomy" id="2508721"/>
    <lineage>
        <taxon>Bacteria</taxon>
        <taxon>Pseudomonadati</taxon>
        <taxon>Bacteroidota</taxon>
        <taxon>Chitinophagia</taxon>
        <taxon>Chitinophagales</taxon>
        <taxon>Chitinophagaceae</taxon>
        <taxon>Filimonas</taxon>
    </lineage>
</organism>
<dbReference type="Pfam" id="PF04011">
    <property type="entry name" value="LemA"/>
    <property type="match status" value="1"/>
</dbReference>
<evidence type="ECO:0000256" key="1">
    <source>
        <dbReference type="ARBA" id="ARBA00004167"/>
    </source>
</evidence>
<dbReference type="RefSeq" id="WP_129005724.1">
    <property type="nucleotide sequence ID" value="NZ_SDHZ01000004.1"/>
</dbReference>
<evidence type="ECO:0000256" key="2">
    <source>
        <dbReference type="ARBA" id="ARBA00008854"/>
    </source>
</evidence>
<keyword evidence="5" id="KW-0472">Membrane</keyword>
<dbReference type="PANTHER" id="PTHR34478">
    <property type="entry name" value="PROTEIN LEMA"/>
    <property type="match status" value="1"/>
</dbReference>
<comment type="caution">
    <text evidence="6">The sequence shown here is derived from an EMBL/GenBank/DDBJ whole genome shotgun (WGS) entry which is preliminary data.</text>
</comment>
<reference evidence="6 7" key="1">
    <citation type="submission" date="2019-01" db="EMBL/GenBank/DDBJ databases">
        <title>Filimonas sp. strain TTM-71.</title>
        <authorList>
            <person name="Chen W.-M."/>
        </authorList>
    </citation>
    <scope>NUCLEOTIDE SEQUENCE [LARGE SCALE GENOMIC DNA]</scope>
    <source>
        <strain evidence="6 7">TTM-71</strain>
    </source>
</reference>
<name>A0A4Q1D135_9BACT</name>
<comment type="subcellular location">
    <subcellularLocation>
        <location evidence="1">Membrane</location>
        <topology evidence="1">Single-pass membrane protein</topology>
    </subcellularLocation>
</comment>
<dbReference type="PANTHER" id="PTHR34478:SF2">
    <property type="entry name" value="MEMBRANE PROTEIN"/>
    <property type="match status" value="1"/>
</dbReference>
<evidence type="ECO:0000256" key="4">
    <source>
        <dbReference type="ARBA" id="ARBA00022989"/>
    </source>
</evidence>
<dbReference type="SUPFAM" id="SSF140478">
    <property type="entry name" value="LemA-like"/>
    <property type="match status" value="1"/>
</dbReference>
<protein>
    <submittedName>
        <fullName evidence="6">LemA family protein</fullName>
    </submittedName>
</protein>
<keyword evidence="3" id="KW-0812">Transmembrane</keyword>
<dbReference type="GO" id="GO:0016020">
    <property type="term" value="C:membrane"/>
    <property type="evidence" value="ECO:0007669"/>
    <property type="project" value="UniProtKB-SubCell"/>
</dbReference>
<evidence type="ECO:0000256" key="3">
    <source>
        <dbReference type="ARBA" id="ARBA00022692"/>
    </source>
</evidence>
<dbReference type="Gene3D" id="1.20.1440.20">
    <property type="entry name" value="LemA-like domain"/>
    <property type="match status" value="1"/>
</dbReference>